<dbReference type="Proteomes" id="UP000279841">
    <property type="component" value="Plasmid 4"/>
</dbReference>
<dbReference type="InterPro" id="IPR027417">
    <property type="entry name" value="P-loop_NTPase"/>
</dbReference>
<evidence type="ECO:0000259" key="6">
    <source>
        <dbReference type="PROSITE" id="PS50893"/>
    </source>
</evidence>
<dbReference type="GO" id="GO:0016887">
    <property type="term" value="F:ATP hydrolysis activity"/>
    <property type="evidence" value="ECO:0007669"/>
    <property type="project" value="InterPro"/>
</dbReference>
<dbReference type="GO" id="GO:0005524">
    <property type="term" value="F:ATP binding"/>
    <property type="evidence" value="ECO:0007669"/>
    <property type="project" value="UniProtKB-KW"/>
</dbReference>
<dbReference type="NCBIfam" id="TIGR03410">
    <property type="entry name" value="urea_trans_UrtE"/>
    <property type="match status" value="1"/>
</dbReference>
<dbReference type="PROSITE" id="PS50893">
    <property type="entry name" value="ABC_TRANSPORTER_2"/>
    <property type="match status" value="1"/>
</dbReference>
<evidence type="ECO:0000256" key="2">
    <source>
        <dbReference type="ARBA" id="ARBA00022448"/>
    </source>
</evidence>
<organism evidence="7 8">
    <name type="scientific">Thermus thermophilus</name>
    <dbReference type="NCBI Taxonomy" id="274"/>
    <lineage>
        <taxon>Bacteria</taxon>
        <taxon>Thermotogati</taxon>
        <taxon>Deinococcota</taxon>
        <taxon>Deinococci</taxon>
        <taxon>Thermales</taxon>
        <taxon>Thermaceae</taxon>
        <taxon>Thermus</taxon>
    </lineage>
</organism>
<proteinExistence type="inferred from homology"/>
<feature type="domain" description="ABC transporter" evidence="6">
    <location>
        <begin position="2"/>
        <end position="235"/>
    </location>
</feature>
<sequence>MLEVLDVETGYGDGQVLWGVSLAVDRAEAVALLGRNGVGKTTLLKTVLGHLSLKSGRVVYRGRDITRLAPHHRARLGIGYVPQGRGIFPFLTVEENLKTGLAALAGRLHPRAQRIPEAVFELFPILWVLRAKRAGALSGGQQQQLAIARALVGLPDLLLLDEPTEGIQPTVVEKIQEALLWIRSELRIALLVVEQNLDFVWGFAQRFYVMDRGQVVMGGKVREANPETVAQMVSL</sequence>
<keyword evidence="5" id="KW-0029">Amino-acid transport</keyword>
<evidence type="ECO:0000256" key="1">
    <source>
        <dbReference type="ARBA" id="ARBA00005417"/>
    </source>
</evidence>
<dbReference type="InterPro" id="IPR003593">
    <property type="entry name" value="AAA+_ATPase"/>
</dbReference>
<dbReference type="PANTHER" id="PTHR43820">
    <property type="entry name" value="HIGH-AFFINITY BRANCHED-CHAIN AMINO ACID TRANSPORT ATP-BINDING PROTEIN LIVF"/>
    <property type="match status" value="1"/>
</dbReference>
<dbReference type="PANTHER" id="PTHR43820:SF5">
    <property type="entry name" value="HIGH-AFFINITY BRANCHED-CHAIN AMINO ACID TRANSPORT ATP-BINDING PROTEIN"/>
    <property type="match status" value="1"/>
</dbReference>
<evidence type="ECO:0000256" key="4">
    <source>
        <dbReference type="ARBA" id="ARBA00022840"/>
    </source>
</evidence>
<dbReference type="InterPro" id="IPR003439">
    <property type="entry name" value="ABC_transporter-like_ATP-bd"/>
</dbReference>
<reference evidence="7 8" key="1">
    <citation type="submission" date="2018-10" db="EMBL/GenBank/DDBJ databases">
        <authorList>
            <person name="Peiro R."/>
            <person name="Begona"/>
            <person name="Cbmso G."/>
            <person name="Lopez M."/>
            <person name="Gonzalez S."/>
            <person name="Sacristan E."/>
            <person name="Castillo E."/>
        </authorList>
    </citation>
    <scope>NUCLEOTIDE SEQUENCE [LARGE SCALE GENOMIC DNA]</scope>
    <source>
        <strain evidence="7">TTHNAR1</strain>
        <plasmid evidence="8">4</plasmid>
    </source>
</reference>
<dbReference type="AlphaFoldDB" id="A0A3P4AX87"/>
<name>A0A3P4AX87_THETH</name>
<dbReference type="CDD" id="cd03224">
    <property type="entry name" value="ABC_TM1139_LivF_branched"/>
    <property type="match status" value="1"/>
</dbReference>
<dbReference type="Gene3D" id="3.40.50.300">
    <property type="entry name" value="P-loop containing nucleotide triphosphate hydrolases"/>
    <property type="match status" value="1"/>
</dbReference>
<dbReference type="InterPro" id="IPR017780">
    <property type="entry name" value="ABC_transptr_urea_ATP-bd_UrtE"/>
</dbReference>
<keyword evidence="3" id="KW-0547">Nucleotide-binding</keyword>
<gene>
    <name evidence="7" type="primary">livF_1</name>
    <name evidence="7" type="ORF">TTHNP4_00020</name>
</gene>
<comment type="similarity">
    <text evidence="1">Belongs to the ABC transporter superfamily.</text>
</comment>
<keyword evidence="2" id="KW-0813">Transport</keyword>
<evidence type="ECO:0000313" key="7">
    <source>
        <dbReference type="EMBL" id="VCU54613.1"/>
    </source>
</evidence>
<dbReference type="RefSeq" id="WP_124105561.1">
    <property type="nucleotide sequence ID" value="NZ_LR027520.1"/>
</dbReference>
<geneLocation type="plasmid" evidence="7 8">
    <name>4</name>
</geneLocation>
<evidence type="ECO:0000256" key="3">
    <source>
        <dbReference type="ARBA" id="ARBA00022741"/>
    </source>
</evidence>
<keyword evidence="4 7" id="KW-0067">ATP-binding</keyword>
<evidence type="ECO:0000256" key="5">
    <source>
        <dbReference type="ARBA" id="ARBA00022970"/>
    </source>
</evidence>
<dbReference type="GO" id="GO:0015658">
    <property type="term" value="F:branched-chain amino acid transmembrane transporter activity"/>
    <property type="evidence" value="ECO:0007669"/>
    <property type="project" value="TreeGrafter"/>
</dbReference>
<dbReference type="GO" id="GO:0015807">
    <property type="term" value="P:L-amino acid transport"/>
    <property type="evidence" value="ECO:0007669"/>
    <property type="project" value="TreeGrafter"/>
</dbReference>
<dbReference type="Pfam" id="PF00005">
    <property type="entry name" value="ABC_tran"/>
    <property type="match status" value="1"/>
</dbReference>
<protein>
    <submittedName>
        <fullName evidence="7">High-affinity branched-chain amino acid transport ATP-binding protein LivF</fullName>
    </submittedName>
</protein>
<dbReference type="InterPro" id="IPR052156">
    <property type="entry name" value="BCAA_Transport_ATP-bd_LivF"/>
</dbReference>
<dbReference type="SMART" id="SM00382">
    <property type="entry name" value="AAA"/>
    <property type="match status" value="1"/>
</dbReference>
<dbReference type="EMBL" id="LR027520">
    <property type="protein sequence ID" value="VCU54613.1"/>
    <property type="molecule type" value="Genomic_DNA"/>
</dbReference>
<dbReference type="SUPFAM" id="SSF52540">
    <property type="entry name" value="P-loop containing nucleoside triphosphate hydrolases"/>
    <property type="match status" value="1"/>
</dbReference>
<keyword evidence="7" id="KW-0614">Plasmid</keyword>
<accession>A0A3P4AX87</accession>
<evidence type="ECO:0000313" key="8">
    <source>
        <dbReference type="Proteomes" id="UP000279841"/>
    </source>
</evidence>